<dbReference type="Proteomes" id="UP000637002">
    <property type="component" value="Unassembled WGS sequence"/>
</dbReference>
<dbReference type="InterPro" id="IPR029069">
    <property type="entry name" value="HotDog_dom_sf"/>
</dbReference>
<organism evidence="1 2">
    <name type="scientific">Chelatococcus reniformis</name>
    <dbReference type="NCBI Taxonomy" id="1494448"/>
    <lineage>
        <taxon>Bacteria</taxon>
        <taxon>Pseudomonadati</taxon>
        <taxon>Pseudomonadota</taxon>
        <taxon>Alphaproteobacteria</taxon>
        <taxon>Hyphomicrobiales</taxon>
        <taxon>Chelatococcaceae</taxon>
        <taxon>Chelatococcus</taxon>
    </lineage>
</organism>
<sequence>MADHQFDSGRSGVNAWECDENDHLNVRFYLARLAEAQGFVVHGLGIEDGRTLRPSRHHVRFRRELRAGDMASMRSRLVELREDSAVVHHALSCAGEVAASFLSVDRHVDETTGDPVAWSGAQRERLERLVGVLPEGEGPRSITLDDRSPEIDLARAEALDLVEIFRGRVAPGHCDASGRMAIEWVMGRFSDGVGNLWDSLGHDHARMLARGRGSVVLETCVRYGALPPADTLLVGRSALVGIMGRTLRFAHLLFDARTGARIADAAAVAAVLDHETRRTVAFTDEEQADLHRHVKQLS</sequence>
<protein>
    <submittedName>
        <fullName evidence="1">Thioesterase</fullName>
    </submittedName>
</protein>
<comment type="caution">
    <text evidence="1">The sequence shown here is derived from an EMBL/GenBank/DDBJ whole genome shotgun (WGS) entry which is preliminary data.</text>
</comment>
<keyword evidence="2" id="KW-1185">Reference proteome</keyword>
<dbReference type="Gene3D" id="3.10.129.10">
    <property type="entry name" value="Hotdog Thioesterase"/>
    <property type="match status" value="2"/>
</dbReference>
<dbReference type="InterPro" id="IPR050563">
    <property type="entry name" value="4-hydroxybenzoyl-CoA_TE"/>
</dbReference>
<evidence type="ECO:0000313" key="2">
    <source>
        <dbReference type="Proteomes" id="UP000637002"/>
    </source>
</evidence>
<dbReference type="SUPFAM" id="SSF54637">
    <property type="entry name" value="Thioesterase/thiol ester dehydrase-isomerase"/>
    <property type="match status" value="2"/>
</dbReference>
<gene>
    <name evidence="1" type="ORF">GCM10010994_24100</name>
</gene>
<dbReference type="GO" id="GO:0047617">
    <property type="term" value="F:fatty acyl-CoA hydrolase activity"/>
    <property type="evidence" value="ECO:0007669"/>
    <property type="project" value="TreeGrafter"/>
</dbReference>
<name>A0A916XDX1_9HYPH</name>
<dbReference type="AlphaFoldDB" id="A0A916XDX1"/>
<dbReference type="PANTHER" id="PTHR31793">
    <property type="entry name" value="4-HYDROXYBENZOYL-COA THIOESTERASE FAMILY MEMBER"/>
    <property type="match status" value="1"/>
</dbReference>
<reference evidence="1" key="1">
    <citation type="journal article" date="2014" name="Int. J. Syst. Evol. Microbiol.">
        <title>Complete genome sequence of Corynebacterium casei LMG S-19264T (=DSM 44701T), isolated from a smear-ripened cheese.</title>
        <authorList>
            <consortium name="US DOE Joint Genome Institute (JGI-PGF)"/>
            <person name="Walter F."/>
            <person name="Albersmeier A."/>
            <person name="Kalinowski J."/>
            <person name="Ruckert C."/>
        </authorList>
    </citation>
    <scope>NUCLEOTIDE SEQUENCE</scope>
    <source>
        <strain evidence="1">CGMCC 1.12919</strain>
    </source>
</reference>
<accession>A0A916XDX1</accession>
<dbReference type="PANTHER" id="PTHR31793:SF2">
    <property type="entry name" value="BLR1345 PROTEIN"/>
    <property type="match status" value="1"/>
</dbReference>
<evidence type="ECO:0000313" key="1">
    <source>
        <dbReference type="EMBL" id="GGC64717.1"/>
    </source>
</evidence>
<dbReference type="Pfam" id="PF13279">
    <property type="entry name" value="4HBT_2"/>
    <property type="match status" value="2"/>
</dbReference>
<dbReference type="EMBL" id="BMGG01000004">
    <property type="protein sequence ID" value="GGC64717.1"/>
    <property type="molecule type" value="Genomic_DNA"/>
</dbReference>
<reference evidence="1" key="2">
    <citation type="submission" date="2020-09" db="EMBL/GenBank/DDBJ databases">
        <authorList>
            <person name="Sun Q."/>
            <person name="Zhou Y."/>
        </authorList>
    </citation>
    <scope>NUCLEOTIDE SEQUENCE</scope>
    <source>
        <strain evidence="1">CGMCC 1.12919</strain>
    </source>
</reference>
<dbReference type="RefSeq" id="WP_188609412.1">
    <property type="nucleotide sequence ID" value="NZ_BMGG01000004.1"/>
</dbReference>
<proteinExistence type="predicted"/>